<feature type="region of interest" description="Disordered" evidence="1">
    <location>
        <begin position="1"/>
        <end position="28"/>
    </location>
</feature>
<feature type="compositionally biased region" description="Polar residues" evidence="1">
    <location>
        <begin position="55"/>
        <end position="64"/>
    </location>
</feature>
<dbReference type="InterPro" id="IPR007730">
    <property type="entry name" value="SPOR-like_dom"/>
</dbReference>
<accession>A0ABQ2WCS5</accession>
<keyword evidence="3" id="KW-0131">Cell cycle</keyword>
<dbReference type="PANTHER" id="PTHR38687:SF1">
    <property type="entry name" value="CELL DIVISION PROTEIN DEDD"/>
    <property type="match status" value="1"/>
</dbReference>
<dbReference type="SUPFAM" id="SSF110997">
    <property type="entry name" value="Sporulation related repeat"/>
    <property type="match status" value="1"/>
</dbReference>
<name>A0ABQ2WCS5_9GAMM</name>
<keyword evidence="4" id="KW-1185">Reference proteome</keyword>
<evidence type="ECO:0000256" key="1">
    <source>
        <dbReference type="SAM" id="MobiDB-lite"/>
    </source>
</evidence>
<dbReference type="GO" id="GO:0051301">
    <property type="term" value="P:cell division"/>
    <property type="evidence" value="ECO:0007669"/>
    <property type="project" value="UniProtKB-KW"/>
</dbReference>
<proteinExistence type="predicted"/>
<sequence>MASPRNKPSRRGATSQRKSARRSGDGWRIPGWLWGVAGVAAGFFLAQHQHGTAPWQEQSSTPQATVLPKPSSDERGDAQGTGQAASAEPAMPTFEFYTLLPETEVIAPGGAIPANITRPEIAEAAAEAASNAAAADDASPGSTGSSANDPIAQVIAANTRPNEQAAVAATQPPAASSTSTSSSSSTPNRYMLQAASFRDLSDAEQLRGRLRNLSLLAQISEVQANGDTWHRVQVGPYEDTRELNRAQDLMSTQGIEPLLIQLQN</sequence>
<feature type="domain" description="SPOR" evidence="2">
    <location>
        <begin position="184"/>
        <end position="262"/>
    </location>
</feature>
<feature type="region of interest" description="Disordered" evidence="1">
    <location>
        <begin position="162"/>
        <end position="188"/>
    </location>
</feature>
<dbReference type="Gene3D" id="3.30.70.1070">
    <property type="entry name" value="Sporulation related repeat"/>
    <property type="match status" value="1"/>
</dbReference>
<protein>
    <submittedName>
        <fullName evidence="3">Cell division protein</fullName>
    </submittedName>
</protein>
<evidence type="ECO:0000313" key="3">
    <source>
        <dbReference type="EMBL" id="GGW48877.1"/>
    </source>
</evidence>
<dbReference type="RefSeq" id="WP_016916136.1">
    <property type="nucleotide sequence ID" value="NZ_BMXO01000002.1"/>
</dbReference>
<organism evidence="3 4">
    <name type="scientific">Halomonas johnsoniae</name>
    <dbReference type="NCBI Taxonomy" id="502832"/>
    <lineage>
        <taxon>Bacteria</taxon>
        <taxon>Pseudomonadati</taxon>
        <taxon>Pseudomonadota</taxon>
        <taxon>Gammaproteobacteria</taxon>
        <taxon>Oceanospirillales</taxon>
        <taxon>Halomonadaceae</taxon>
        <taxon>Halomonas</taxon>
    </lineage>
</organism>
<dbReference type="InterPro" id="IPR036680">
    <property type="entry name" value="SPOR-like_sf"/>
</dbReference>
<evidence type="ECO:0000313" key="4">
    <source>
        <dbReference type="Proteomes" id="UP000647585"/>
    </source>
</evidence>
<dbReference type="EMBL" id="BMXO01000002">
    <property type="protein sequence ID" value="GGW48877.1"/>
    <property type="molecule type" value="Genomic_DNA"/>
</dbReference>
<reference evidence="4" key="1">
    <citation type="journal article" date="2019" name="Int. J. Syst. Evol. Microbiol.">
        <title>The Global Catalogue of Microorganisms (GCM) 10K type strain sequencing project: providing services to taxonomists for standard genome sequencing and annotation.</title>
        <authorList>
            <consortium name="The Broad Institute Genomics Platform"/>
            <consortium name="The Broad Institute Genome Sequencing Center for Infectious Disease"/>
            <person name="Wu L."/>
            <person name="Ma J."/>
        </authorList>
    </citation>
    <scope>NUCLEOTIDE SEQUENCE [LARGE SCALE GENOMIC DNA]</scope>
    <source>
        <strain evidence="4">KCTC 22157</strain>
    </source>
</reference>
<evidence type="ECO:0000259" key="2">
    <source>
        <dbReference type="PROSITE" id="PS51724"/>
    </source>
</evidence>
<keyword evidence="3" id="KW-0132">Cell division</keyword>
<dbReference type="PANTHER" id="PTHR38687">
    <property type="entry name" value="CELL DIVISION PROTEIN DEDD-RELATED"/>
    <property type="match status" value="1"/>
</dbReference>
<dbReference type="Proteomes" id="UP000647585">
    <property type="component" value="Unassembled WGS sequence"/>
</dbReference>
<comment type="caution">
    <text evidence="3">The sequence shown here is derived from an EMBL/GenBank/DDBJ whole genome shotgun (WGS) entry which is preliminary data.</text>
</comment>
<dbReference type="InterPro" id="IPR052521">
    <property type="entry name" value="Cell_div_SPOR-domain"/>
</dbReference>
<dbReference type="PROSITE" id="PS51724">
    <property type="entry name" value="SPOR"/>
    <property type="match status" value="1"/>
</dbReference>
<dbReference type="Pfam" id="PF05036">
    <property type="entry name" value="SPOR"/>
    <property type="match status" value="1"/>
</dbReference>
<feature type="region of interest" description="Disordered" evidence="1">
    <location>
        <begin position="52"/>
        <end position="90"/>
    </location>
</feature>
<gene>
    <name evidence="3" type="ORF">GCM10007158_07460</name>
</gene>
<feature type="compositionally biased region" description="Low complexity" evidence="1">
    <location>
        <begin position="165"/>
        <end position="187"/>
    </location>
</feature>